<dbReference type="AlphaFoldDB" id="A0A6I6NLP1"/>
<evidence type="ECO:0000256" key="1">
    <source>
        <dbReference type="SAM" id="MobiDB-lite"/>
    </source>
</evidence>
<dbReference type="Proteomes" id="UP000436138">
    <property type="component" value="Chromosome"/>
</dbReference>
<keyword evidence="3" id="KW-1185">Reference proteome</keyword>
<name>A0A6I6NLP1_9ACTN</name>
<dbReference type="RefSeq" id="WP_158929132.1">
    <property type="nucleotide sequence ID" value="NZ_CP047020.1"/>
</dbReference>
<evidence type="ECO:0000313" key="2">
    <source>
        <dbReference type="EMBL" id="QHA09086.1"/>
    </source>
</evidence>
<evidence type="ECO:0008006" key="4">
    <source>
        <dbReference type="Google" id="ProtNLM"/>
    </source>
</evidence>
<protein>
    <recommendedName>
        <fullName evidence="4">ANTAR domain-containing protein</fullName>
    </recommendedName>
</protein>
<evidence type="ECO:0000313" key="3">
    <source>
        <dbReference type="Proteomes" id="UP000436138"/>
    </source>
</evidence>
<dbReference type="EMBL" id="CP047020">
    <property type="protein sequence ID" value="QHA09086.1"/>
    <property type="molecule type" value="Genomic_DNA"/>
</dbReference>
<proteinExistence type="predicted"/>
<feature type="region of interest" description="Disordered" evidence="1">
    <location>
        <begin position="54"/>
        <end position="84"/>
    </location>
</feature>
<reference evidence="2 3" key="1">
    <citation type="submission" date="2019-12" db="EMBL/GenBank/DDBJ databases">
        <title>Streptomyces sp. strain T44 isolated from rhizosphere soil of Broussonetia papyrifera.</title>
        <authorList>
            <person name="Mo P."/>
        </authorList>
    </citation>
    <scope>NUCLEOTIDE SEQUENCE [LARGE SCALE GENOMIC DNA]</scope>
    <source>
        <strain evidence="2 3">T44</strain>
    </source>
</reference>
<dbReference type="KEGG" id="sbro:GQF42_42955"/>
<sequence>MARSQTETESLARLVADALAGGTMAPAELVVALRRTFDLEGVARLRRADAGCETQAAAGLTPPENPEDAPFSTMPADGRCLALA</sequence>
<organism evidence="2 3">
    <name type="scientific">Streptomyces broussonetiae</name>
    <dbReference type="NCBI Taxonomy" id="2686304"/>
    <lineage>
        <taxon>Bacteria</taxon>
        <taxon>Bacillati</taxon>
        <taxon>Actinomycetota</taxon>
        <taxon>Actinomycetes</taxon>
        <taxon>Kitasatosporales</taxon>
        <taxon>Streptomycetaceae</taxon>
        <taxon>Streptomyces</taxon>
    </lineage>
</organism>
<gene>
    <name evidence="2" type="ORF">GQF42_42955</name>
</gene>
<accession>A0A6I6NLP1</accession>